<dbReference type="GeneID" id="20342987"/>
<reference evidence="3" key="5">
    <citation type="submission" date="2018-04" db="UniProtKB">
        <authorList>
            <consortium name="EnsemblFungi"/>
        </authorList>
    </citation>
    <scope>IDENTIFICATION</scope>
    <source>
        <strain evidence="3">R3-111a-1</strain>
    </source>
</reference>
<dbReference type="VEuPathDB" id="FungiDB:GGTG_02529"/>
<evidence type="ECO:0000313" key="3">
    <source>
        <dbReference type="EnsemblFungi" id="EJT82556"/>
    </source>
</evidence>
<evidence type="ECO:0000256" key="1">
    <source>
        <dbReference type="SAM" id="MobiDB-lite"/>
    </source>
</evidence>
<evidence type="ECO:0000313" key="2">
    <source>
        <dbReference type="EMBL" id="EJT82556.1"/>
    </source>
</evidence>
<dbReference type="EMBL" id="GL385395">
    <property type="protein sequence ID" value="EJT82556.1"/>
    <property type="molecule type" value="Genomic_DNA"/>
</dbReference>
<feature type="region of interest" description="Disordered" evidence="1">
    <location>
        <begin position="78"/>
        <end position="123"/>
    </location>
</feature>
<evidence type="ECO:0000313" key="4">
    <source>
        <dbReference type="Proteomes" id="UP000006039"/>
    </source>
</evidence>
<dbReference type="RefSeq" id="XP_009218565.1">
    <property type="nucleotide sequence ID" value="XM_009220301.1"/>
</dbReference>
<accession>J3NMM3</accession>
<reference evidence="2" key="3">
    <citation type="submission" date="2010-09" db="EMBL/GenBank/DDBJ databases">
        <title>Annotation of Gaeumannomyces graminis var. tritici R3-111a-1.</title>
        <authorList>
            <consortium name="The Broad Institute Genome Sequencing Platform"/>
            <person name="Ma L.-J."/>
            <person name="Dead R."/>
            <person name="Young S.K."/>
            <person name="Zeng Q."/>
            <person name="Gargeya S."/>
            <person name="Fitzgerald M."/>
            <person name="Haas B."/>
            <person name="Abouelleil A."/>
            <person name="Alvarado L."/>
            <person name="Arachchi H.M."/>
            <person name="Berlin A."/>
            <person name="Brown A."/>
            <person name="Chapman S.B."/>
            <person name="Chen Z."/>
            <person name="Dunbar C."/>
            <person name="Freedman E."/>
            <person name="Gearin G."/>
            <person name="Gellesch M."/>
            <person name="Goldberg J."/>
            <person name="Griggs A."/>
            <person name="Gujja S."/>
            <person name="Heiman D."/>
            <person name="Howarth C."/>
            <person name="Larson L."/>
            <person name="Lui A."/>
            <person name="MacDonald P.J.P."/>
            <person name="Mehta T."/>
            <person name="Montmayeur A."/>
            <person name="Murphy C."/>
            <person name="Neiman D."/>
            <person name="Pearson M."/>
            <person name="Priest M."/>
            <person name="Roberts A."/>
            <person name="Saif S."/>
            <person name="Shea T."/>
            <person name="Shenoy N."/>
            <person name="Sisk P."/>
            <person name="Stolte C."/>
            <person name="Sykes S."/>
            <person name="Yandava C."/>
            <person name="Wortman J."/>
            <person name="Nusbaum C."/>
            <person name="Birren B."/>
        </authorList>
    </citation>
    <scope>NUCLEOTIDE SEQUENCE</scope>
    <source>
        <strain evidence="2">R3-111a-1</strain>
    </source>
</reference>
<dbReference type="HOGENOM" id="CLU_1875558_0_0_1"/>
<name>J3NMM3_GAET3</name>
<sequence length="136" mass="15145">MEHYYTHSIVTDRIGRQRRDSAQGILQRRELLFEPEYSRRHLSYPSDKLTAVSGGHIRLGALWLAVYLHVDDFPELRSGGYSGPPPVGPLGSEPARLVGPLGGPHSSPAPARDGRGRQRHDNGRFIKRNTAEIVIT</sequence>
<dbReference type="AlphaFoldDB" id="J3NMM3"/>
<dbReference type="EnsemblFungi" id="EJT82556">
    <property type="protein sequence ID" value="EJT82556"/>
    <property type="gene ID" value="GGTG_02529"/>
</dbReference>
<keyword evidence="4" id="KW-1185">Reference proteome</keyword>
<gene>
    <name evidence="3" type="primary">20342987</name>
    <name evidence="2" type="ORF">GGTG_02529</name>
</gene>
<proteinExistence type="predicted"/>
<feature type="compositionally biased region" description="Basic and acidic residues" evidence="1">
    <location>
        <begin position="112"/>
        <end position="123"/>
    </location>
</feature>
<reference evidence="3" key="4">
    <citation type="journal article" date="2015" name="G3 (Bethesda)">
        <title>Genome sequences of three phytopathogenic species of the Magnaporthaceae family of fungi.</title>
        <authorList>
            <person name="Okagaki L.H."/>
            <person name="Nunes C.C."/>
            <person name="Sailsbery J."/>
            <person name="Clay B."/>
            <person name="Brown D."/>
            <person name="John T."/>
            <person name="Oh Y."/>
            <person name="Young N."/>
            <person name="Fitzgerald M."/>
            <person name="Haas B.J."/>
            <person name="Zeng Q."/>
            <person name="Young S."/>
            <person name="Adiconis X."/>
            <person name="Fan L."/>
            <person name="Levin J.Z."/>
            <person name="Mitchell T.K."/>
            <person name="Okubara P.A."/>
            <person name="Farman M.L."/>
            <person name="Kohn L.M."/>
            <person name="Birren B."/>
            <person name="Ma L.-J."/>
            <person name="Dean R.A."/>
        </authorList>
    </citation>
    <scope>NUCLEOTIDE SEQUENCE</scope>
    <source>
        <strain evidence="3">R3-111a-1</strain>
    </source>
</reference>
<protein>
    <submittedName>
        <fullName evidence="2 3">Uncharacterized protein</fullName>
    </submittedName>
</protein>
<organism evidence="2">
    <name type="scientific">Gaeumannomyces tritici (strain R3-111a-1)</name>
    <name type="common">Wheat and barley take-all root rot fungus</name>
    <name type="synonym">Gaeumannomyces graminis var. tritici</name>
    <dbReference type="NCBI Taxonomy" id="644352"/>
    <lineage>
        <taxon>Eukaryota</taxon>
        <taxon>Fungi</taxon>
        <taxon>Dikarya</taxon>
        <taxon>Ascomycota</taxon>
        <taxon>Pezizomycotina</taxon>
        <taxon>Sordariomycetes</taxon>
        <taxon>Sordariomycetidae</taxon>
        <taxon>Magnaporthales</taxon>
        <taxon>Magnaporthaceae</taxon>
        <taxon>Gaeumannomyces</taxon>
    </lineage>
</organism>
<reference evidence="4" key="1">
    <citation type="submission" date="2010-07" db="EMBL/GenBank/DDBJ databases">
        <title>The genome sequence of Gaeumannomyces graminis var. tritici strain R3-111a-1.</title>
        <authorList>
            <consortium name="The Broad Institute Genome Sequencing Platform"/>
            <person name="Ma L.-J."/>
            <person name="Dead R."/>
            <person name="Young S."/>
            <person name="Zeng Q."/>
            <person name="Koehrsen M."/>
            <person name="Alvarado L."/>
            <person name="Berlin A."/>
            <person name="Chapman S.B."/>
            <person name="Chen Z."/>
            <person name="Freedman E."/>
            <person name="Gellesch M."/>
            <person name="Goldberg J."/>
            <person name="Griggs A."/>
            <person name="Gujja S."/>
            <person name="Heilman E.R."/>
            <person name="Heiman D."/>
            <person name="Hepburn T."/>
            <person name="Howarth C."/>
            <person name="Jen D."/>
            <person name="Larson L."/>
            <person name="Mehta T."/>
            <person name="Neiman D."/>
            <person name="Pearson M."/>
            <person name="Roberts A."/>
            <person name="Saif S."/>
            <person name="Shea T."/>
            <person name="Shenoy N."/>
            <person name="Sisk P."/>
            <person name="Stolte C."/>
            <person name="Sykes S."/>
            <person name="Walk T."/>
            <person name="White J."/>
            <person name="Yandava C."/>
            <person name="Haas B."/>
            <person name="Nusbaum C."/>
            <person name="Birren B."/>
        </authorList>
    </citation>
    <scope>NUCLEOTIDE SEQUENCE [LARGE SCALE GENOMIC DNA]</scope>
    <source>
        <strain evidence="4">R3-111a-1</strain>
    </source>
</reference>
<dbReference type="Proteomes" id="UP000006039">
    <property type="component" value="Unassembled WGS sequence"/>
</dbReference>
<reference evidence="2" key="2">
    <citation type="submission" date="2010-07" db="EMBL/GenBank/DDBJ databases">
        <authorList>
            <consortium name="The Broad Institute Genome Sequencing Platform"/>
            <consortium name="Broad Institute Genome Sequencing Center for Infectious Disease"/>
            <person name="Ma L.-J."/>
            <person name="Dead R."/>
            <person name="Young S."/>
            <person name="Zeng Q."/>
            <person name="Koehrsen M."/>
            <person name="Alvarado L."/>
            <person name="Berlin A."/>
            <person name="Chapman S.B."/>
            <person name="Chen Z."/>
            <person name="Freedman E."/>
            <person name="Gellesch M."/>
            <person name="Goldberg J."/>
            <person name="Griggs A."/>
            <person name="Gujja S."/>
            <person name="Heilman E.R."/>
            <person name="Heiman D."/>
            <person name="Hepburn T."/>
            <person name="Howarth C."/>
            <person name="Jen D."/>
            <person name="Larson L."/>
            <person name="Mehta T."/>
            <person name="Neiman D."/>
            <person name="Pearson M."/>
            <person name="Roberts A."/>
            <person name="Saif S."/>
            <person name="Shea T."/>
            <person name="Shenoy N."/>
            <person name="Sisk P."/>
            <person name="Stolte C."/>
            <person name="Sykes S."/>
            <person name="Walk T."/>
            <person name="White J."/>
            <person name="Yandava C."/>
            <person name="Haas B."/>
            <person name="Nusbaum C."/>
            <person name="Birren B."/>
        </authorList>
    </citation>
    <scope>NUCLEOTIDE SEQUENCE</scope>
    <source>
        <strain evidence="2">R3-111a-1</strain>
    </source>
</reference>